<dbReference type="KEGG" id="dfa:DFA_12333"/>
<sequence>MSSAAAITQTVVGAGRKIVSFQLQGIDRSLPYIAKRIAWAAKMAGINTSGPSTLPTTYKQYTINKSPHVDKRSRDQYEIRVMRRVVQIDAPLEVADKFAKFVETKLPPMASTVDIKIVEKRYVPAEELYSGKRVA</sequence>
<dbReference type="STRING" id="1054147.F4QD86"/>
<proteinExistence type="inferred from homology"/>
<dbReference type="GO" id="GO:1990904">
    <property type="term" value="C:ribonucleoprotein complex"/>
    <property type="evidence" value="ECO:0007669"/>
    <property type="project" value="UniProtKB-KW"/>
</dbReference>
<dbReference type="HAMAP" id="MF_00508">
    <property type="entry name" value="Ribosomal_uS10"/>
    <property type="match status" value="1"/>
</dbReference>
<evidence type="ECO:0000256" key="2">
    <source>
        <dbReference type="ARBA" id="ARBA00022980"/>
    </source>
</evidence>
<dbReference type="RefSeq" id="XP_004366077.1">
    <property type="nucleotide sequence ID" value="XM_004366020.1"/>
</dbReference>
<accession>F4QD86</accession>
<dbReference type="InterPro" id="IPR001848">
    <property type="entry name" value="Ribosomal_uS10"/>
</dbReference>
<dbReference type="OMA" id="RIAWAAK"/>
<reference evidence="6" key="1">
    <citation type="journal article" date="2011" name="Genome Res.">
        <title>Phylogeny-wide analysis of social amoeba genomes highlights ancient origins for complex intercellular communication.</title>
        <authorList>
            <person name="Heidel A.J."/>
            <person name="Lawal H.M."/>
            <person name="Felder M."/>
            <person name="Schilde C."/>
            <person name="Helps N.R."/>
            <person name="Tunggal B."/>
            <person name="Rivero F."/>
            <person name="John U."/>
            <person name="Schleicher M."/>
            <person name="Eichinger L."/>
            <person name="Platzer M."/>
            <person name="Noegel A.A."/>
            <person name="Schaap P."/>
            <person name="Gloeckner G."/>
        </authorList>
    </citation>
    <scope>NUCLEOTIDE SEQUENCE [LARGE SCALE GENOMIC DNA]</scope>
    <source>
        <strain evidence="6">SH3</strain>
    </source>
</reference>
<dbReference type="AlphaFoldDB" id="F4QD86"/>
<protein>
    <submittedName>
        <fullName evidence="5">Ribosomal protein S10</fullName>
    </submittedName>
</protein>
<dbReference type="OrthoDB" id="366214at2759"/>
<name>F4QD86_CACFS</name>
<evidence type="ECO:0000313" key="5">
    <source>
        <dbReference type="EMBL" id="EGG14557.1"/>
    </source>
</evidence>
<dbReference type="GO" id="GO:0006412">
    <property type="term" value="P:translation"/>
    <property type="evidence" value="ECO:0007669"/>
    <property type="project" value="InterPro"/>
</dbReference>
<evidence type="ECO:0000313" key="6">
    <source>
        <dbReference type="Proteomes" id="UP000007797"/>
    </source>
</evidence>
<dbReference type="InterPro" id="IPR027486">
    <property type="entry name" value="Ribosomal_uS10_dom"/>
</dbReference>
<dbReference type="InterPro" id="IPR036838">
    <property type="entry name" value="Ribosomal_uS10_dom_sf"/>
</dbReference>
<dbReference type="GO" id="GO:0005840">
    <property type="term" value="C:ribosome"/>
    <property type="evidence" value="ECO:0007669"/>
    <property type="project" value="UniProtKB-KW"/>
</dbReference>
<dbReference type="Proteomes" id="UP000007797">
    <property type="component" value="Unassembled WGS sequence"/>
</dbReference>
<dbReference type="GeneID" id="14865947"/>
<dbReference type="Gene3D" id="3.30.70.600">
    <property type="entry name" value="Ribosomal protein S10 domain"/>
    <property type="match status" value="1"/>
</dbReference>
<comment type="similarity">
    <text evidence="1">Belongs to the universal ribosomal protein uS10 family.</text>
</comment>
<dbReference type="EMBL" id="GL883029">
    <property type="protein sequence ID" value="EGG14557.1"/>
    <property type="molecule type" value="Genomic_DNA"/>
</dbReference>
<evidence type="ECO:0000259" key="4">
    <source>
        <dbReference type="SMART" id="SM01403"/>
    </source>
</evidence>
<organism evidence="5 6">
    <name type="scientific">Cavenderia fasciculata</name>
    <name type="common">Slime mold</name>
    <name type="synonym">Dictyostelium fasciculatum</name>
    <dbReference type="NCBI Taxonomy" id="261658"/>
    <lineage>
        <taxon>Eukaryota</taxon>
        <taxon>Amoebozoa</taxon>
        <taxon>Evosea</taxon>
        <taxon>Eumycetozoa</taxon>
        <taxon>Dictyostelia</taxon>
        <taxon>Acytosteliales</taxon>
        <taxon>Cavenderiaceae</taxon>
        <taxon>Cavenderia</taxon>
    </lineage>
</organism>
<feature type="domain" description="Small ribosomal subunit protein uS10" evidence="4">
    <location>
        <begin position="20"/>
        <end position="118"/>
    </location>
</feature>
<dbReference type="Pfam" id="PF00338">
    <property type="entry name" value="Ribosomal_S10"/>
    <property type="match status" value="1"/>
</dbReference>
<dbReference type="PANTHER" id="PTHR11700">
    <property type="entry name" value="30S RIBOSOMAL PROTEIN S10 FAMILY MEMBER"/>
    <property type="match status" value="1"/>
</dbReference>
<evidence type="ECO:0000256" key="1">
    <source>
        <dbReference type="ARBA" id="ARBA00007102"/>
    </source>
</evidence>
<gene>
    <name evidence="5" type="primary">mrps10</name>
    <name evidence="5" type="ORF">DFA_12333</name>
</gene>
<keyword evidence="2 5" id="KW-0689">Ribosomal protein</keyword>
<keyword evidence="6" id="KW-1185">Reference proteome</keyword>
<dbReference type="SMART" id="SM01403">
    <property type="entry name" value="Ribosomal_S10"/>
    <property type="match status" value="1"/>
</dbReference>
<dbReference type="SUPFAM" id="SSF54999">
    <property type="entry name" value="Ribosomal protein S10"/>
    <property type="match status" value="1"/>
</dbReference>
<keyword evidence="3" id="KW-0687">Ribonucleoprotein</keyword>
<evidence type="ECO:0000256" key="3">
    <source>
        <dbReference type="ARBA" id="ARBA00023274"/>
    </source>
</evidence>
<dbReference type="GO" id="GO:0003735">
    <property type="term" value="F:structural constituent of ribosome"/>
    <property type="evidence" value="ECO:0007669"/>
    <property type="project" value="InterPro"/>
</dbReference>